<keyword evidence="10 15" id="KW-0798">TonB box</keyword>
<feature type="domain" description="TonB-dependent receptor-like beta-barrel" evidence="16">
    <location>
        <begin position="243"/>
        <end position="670"/>
    </location>
</feature>
<evidence type="ECO:0000256" key="14">
    <source>
        <dbReference type="PROSITE-ProRule" id="PRU01360"/>
    </source>
</evidence>
<dbReference type="InterPro" id="IPR039426">
    <property type="entry name" value="TonB-dep_rcpt-like"/>
</dbReference>
<keyword evidence="4 14" id="KW-1134">Transmembrane beta strand</keyword>
<evidence type="ECO:0000259" key="17">
    <source>
        <dbReference type="Pfam" id="PF07715"/>
    </source>
</evidence>
<evidence type="ECO:0000256" key="4">
    <source>
        <dbReference type="ARBA" id="ARBA00022452"/>
    </source>
</evidence>
<dbReference type="SUPFAM" id="SSF56935">
    <property type="entry name" value="Porins"/>
    <property type="match status" value="1"/>
</dbReference>
<dbReference type="InterPro" id="IPR000531">
    <property type="entry name" value="Beta-barrel_TonB"/>
</dbReference>
<comment type="similarity">
    <text evidence="2 14 15">Belongs to the TonB-dependent receptor family.</text>
</comment>
<evidence type="ECO:0000256" key="13">
    <source>
        <dbReference type="ARBA" id="ARBA00023237"/>
    </source>
</evidence>
<keyword evidence="5" id="KW-0410">Iron transport</keyword>
<gene>
    <name evidence="18" type="ORF">SAMN04489859_101978</name>
</gene>
<evidence type="ECO:0000256" key="11">
    <source>
        <dbReference type="ARBA" id="ARBA00023136"/>
    </source>
</evidence>
<evidence type="ECO:0000256" key="12">
    <source>
        <dbReference type="ARBA" id="ARBA00023170"/>
    </source>
</evidence>
<dbReference type="PANTHER" id="PTHR32552:SF68">
    <property type="entry name" value="FERRICHROME OUTER MEMBRANE TRANSPORTER_PHAGE RECEPTOR"/>
    <property type="match status" value="1"/>
</dbReference>
<dbReference type="RefSeq" id="WP_090613374.1">
    <property type="nucleotide sequence ID" value="NZ_CP067126.1"/>
</dbReference>
<dbReference type="Pfam" id="PF00593">
    <property type="entry name" value="TonB_dep_Rec_b-barrel"/>
    <property type="match status" value="1"/>
</dbReference>
<dbReference type="OrthoDB" id="9760333at2"/>
<keyword evidence="8" id="KW-0408">Iron</keyword>
<dbReference type="EMBL" id="FODE01000019">
    <property type="protein sequence ID" value="SEN86164.1"/>
    <property type="molecule type" value="Genomic_DNA"/>
</dbReference>
<dbReference type="STRING" id="34002.SAMN04489859_101978"/>
<dbReference type="Pfam" id="PF07715">
    <property type="entry name" value="Plug"/>
    <property type="match status" value="1"/>
</dbReference>
<dbReference type="InterPro" id="IPR036942">
    <property type="entry name" value="Beta-barrel_TonB_sf"/>
</dbReference>
<evidence type="ECO:0000313" key="19">
    <source>
        <dbReference type="Proteomes" id="UP000199054"/>
    </source>
</evidence>
<evidence type="ECO:0000256" key="9">
    <source>
        <dbReference type="ARBA" id="ARBA00023065"/>
    </source>
</evidence>
<evidence type="ECO:0000256" key="2">
    <source>
        <dbReference type="ARBA" id="ARBA00009810"/>
    </source>
</evidence>
<keyword evidence="3 14" id="KW-0813">Transport</keyword>
<dbReference type="CDD" id="cd01347">
    <property type="entry name" value="ligand_gated_channel"/>
    <property type="match status" value="1"/>
</dbReference>
<comment type="subcellular location">
    <subcellularLocation>
        <location evidence="1 14">Cell outer membrane</location>
        <topology evidence="1 14">Multi-pass membrane protein</topology>
    </subcellularLocation>
</comment>
<keyword evidence="13 14" id="KW-0998">Cell outer membrane</keyword>
<name>A0A1H8JZG8_9RHOB</name>
<keyword evidence="11 14" id="KW-0472">Membrane</keyword>
<evidence type="ECO:0000256" key="3">
    <source>
        <dbReference type="ARBA" id="ARBA00022448"/>
    </source>
</evidence>
<dbReference type="Gene3D" id="2.170.130.10">
    <property type="entry name" value="TonB-dependent receptor, plug domain"/>
    <property type="match status" value="1"/>
</dbReference>
<evidence type="ECO:0000256" key="7">
    <source>
        <dbReference type="ARBA" id="ARBA00022729"/>
    </source>
</evidence>
<dbReference type="Proteomes" id="UP000199054">
    <property type="component" value="Unassembled WGS sequence"/>
</dbReference>
<dbReference type="InterPro" id="IPR037066">
    <property type="entry name" value="Plug_dom_sf"/>
</dbReference>
<evidence type="ECO:0000256" key="1">
    <source>
        <dbReference type="ARBA" id="ARBA00004571"/>
    </source>
</evidence>
<accession>A0A1H8JZG8</accession>
<feature type="domain" description="TonB-dependent receptor plug" evidence="17">
    <location>
        <begin position="71"/>
        <end position="169"/>
    </location>
</feature>
<keyword evidence="7" id="KW-0732">Signal</keyword>
<evidence type="ECO:0000256" key="6">
    <source>
        <dbReference type="ARBA" id="ARBA00022692"/>
    </source>
</evidence>
<dbReference type="InterPro" id="IPR012910">
    <property type="entry name" value="Plug_dom"/>
</dbReference>
<organism evidence="18 19">
    <name type="scientific">Paracoccus alcaliphilus</name>
    <dbReference type="NCBI Taxonomy" id="34002"/>
    <lineage>
        <taxon>Bacteria</taxon>
        <taxon>Pseudomonadati</taxon>
        <taxon>Pseudomonadota</taxon>
        <taxon>Alphaproteobacteria</taxon>
        <taxon>Rhodobacterales</taxon>
        <taxon>Paracoccaceae</taxon>
        <taxon>Paracoccus</taxon>
    </lineage>
</organism>
<dbReference type="GO" id="GO:0015891">
    <property type="term" value="P:siderophore transport"/>
    <property type="evidence" value="ECO:0007669"/>
    <property type="project" value="InterPro"/>
</dbReference>
<keyword evidence="6 14" id="KW-0812">Transmembrane</keyword>
<dbReference type="NCBIfam" id="TIGR01783">
    <property type="entry name" value="TonB-siderophor"/>
    <property type="match status" value="1"/>
</dbReference>
<evidence type="ECO:0000256" key="15">
    <source>
        <dbReference type="RuleBase" id="RU003357"/>
    </source>
</evidence>
<dbReference type="PROSITE" id="PS52016">
    <property type="entry name" value="TONB_DEPENDENT_REC_3"/>
    <property type="match status" value="1"/>
</dbReference>
<sequence>MFRERKRGRVGLHAVLLGCSALVAVVPTGLMAQQDTTMLSPIMVEGIAGDDDRRSIVATRSTAGSKMEADILDIPASVSVITSREIQRRGADTVEQVLQYSAGVVTDMYGSDDRFDIFKVRGLDAYTYRDGLTLGRAFGSVREEAYAFERVEVLRGANSTAFGISDPGGMVNYVTKRPRDERFGEVYATGGSFNRAEVGFDFGDRLNSDGSLTWRLTGKLRDADGEYDHSRDDQKFLMGGLTWRPDDATSLTLVVDHLDSDGVPTSGGHPMGLDFDRETFFGEPDFFYRSVERSTASLMFEHDFGGGLSFSSNARYSDADTGQGYAYISATPTDGSTLAKRSFIRNSGWARAFIADARLQYDTQFQGIASRTLIGIEYRDARSESESFYGASSAGVGEGIDWTNPIYTGAPDDIPQTGHSRSDQETKSVYVQQELTFERLIASAGIRHDWIDTTQTNLMAGTADSGDVSETTGRFALTYKITPEISAFASYAESVVPAALTVEPERGKQYELGVKYQPAGSNTLLTAAIYDLTKHNITRTNPQTQLPETIGEVRVRGLDIEAKAELADNISLTAAYAYMDSEVVESGTTDINGNRLSLVPKHVASVWVDYTLAGNGMRGDMTFGLGARFNGQLYAEDANNFSIGGNTIFDAAYSYQVNDNTQLSLNVSNLFDREYVAYTGWGADFYNPGREVSATLRRTW</sequence>
<evidence type="ECO:0000313" key="18">
    <source>
        <dbReference type="EMBL" id="SEN86164.1"/>
    </source>
</evidence>
<dbReference type="AlphaFoldDB" id="A0A1H8JZG8"/>
<protein>
    <submittedName>
        <fullName evidence="18">Iron complex outermembrane recepter protein</fullName>
    </submittedName>
</protein>
<dbReference type="Gene3D" id="2.40.170.20">
    <property type="entry name" value="TonB-dependent receptor, beta-barrel domain"/>
    <property type="match status" value="1"/>
</dbReference>
<evidence type="ECO:0000256" key="8">
    <source>
        <dbReference type="ARBA" id="ARBA00023004"/>
    </source>
</evidence>
<reference evidence="18 19" key="1">
    <citation type="submission" date="2016-10" db="EMBL/GenBank/DDBJ databases">
        <authorList>
            <person name="de Groot N.N."/>
        </authorList>
    </citation>
    <scope>NUCLEOTIDE SEQUENCE [LARGE SCALE GENOMIC DNA]</scope>
    <source>
        <strain evidence="18 19">DSM 8512</strain>
    </source>
</reference>
<keyword evidence="19" id="KW-1185">Reference proteome</keyword>
<dbReference type="GO" id="GO:0038023">
    <property type="term" value="F:signaling receptor activity"/>
    <property type="evidence" value="ECO:0007669"/>
    <property type="project" value="InterPro"/>
</dbReference>
<dbReference type="GO" id="GO:0009279">
    <property type="term" value="C:cell outer membrane"/>
    <property type="evidence" value="ECO:0007669"/>
    <property type="project" value="UniProtKB-SubCell"/>
</dbReference>
<keyword evidence="12" id="KW-0675">Receptor</keyword>
<dbReference type="GO" id="GO:0015344">
    <property type="term" value="F:siderophore uptake transmembrane transporter activity"/>
    <property type="evidence" value="ECO:0007669"/>
    <property type="project" value="TreeGrafter"/>
</dbReference>
<keyword evidence="9" id="KW-0406">Ion transport</keyword>
<dbReference type="InterPro" id="IPR010105">
    <property type="entry name" value="TonB_sidphr_rcpt"/>
</dbReference>
<evidence type="ECO:0000256" key="5">
    <source>
        <dbReference type="ARBA" id="ARBA00022496"/>
    </source>
</evidence>
<proteinExistence type="inferred from homology"/>
<dbReference type="PANTHER" id="PTHR32552">
    <property type="entry name" value="FERRICHROME IRON RECEPTOR-RELATED"/>
    <property type="match status" value="1"/>
</dbReference>
<evidence type="ECO:0000259" key="16">
    <source>
        <dbReference type="Pfam" id="PF00593"/>
    </source>
</evidence>
<evidence type="ECO:0000256" key="10">
    <source>
        <dbReference type="ARBA" id="ARBA00023077"/>
    </source>
</evidence>